<keyword evidence="1" id="KW-0812">Transmembrane</keyword>
<feature type="transmembrane region" description="Helical" evidence="1">
    <location>
        <begin position="77"/>
        <end position="102"/>
    </location>
</feature>
<evidence type="ECO:0000313" key="3">
    <source>
        <dbReference type="Proteomes" id="UP000053372"/>
    </source>
</evidence>
<keyword evidence="1" id="KW-1133">Transmembrane helix</keyword>
<comment type="caution">
    <text evidence="2">The sequence shown here is derived from an EMBL/GenBank/DDBJ whole genome shotgun (WGS) entry which is preliminary data.</text>
</comment>
<accession>A0A0V7ZKR4</accession>
<keyword evidence="1" id="KW-0472">Membrane</keyword>
<gene>
    <name evidence="2" type="ORF">BC008_20845</name>
</gene>
<dbReference type="EMBL" id="LMTZ01000110">
    <property type="protein sequence ID" value="KST65242.1"/>
    <property type="molecule type" value="Genomic_DNA"/>
</dbReference>
<feature type="transmembrane region" description="Helical" evidence="1">
    <location>
        <begin position="48"/>
        <end position="71"/>
    </location>
</feature>
<feature type="transmembrane region" description="Helical" evidence="1">
    <location>
        <begin position="12"/>
        <end position="36"/>
    </location>
</feature>
<sequence length="112" mass="12662">MFHLAESNNIIVFAITGGCFCAILSSVIDDVFEIFIVKNRTINIRKILSKYTISIFTLGLFLGLIFYAFALKENKPIQMIILFTVSFGLVAPILSKLIVLFYTQLFSKKQNS</sequence>
<name>A0A0V7ZKR4_9CYAN</name>
<dbReference type="AlphaFoldDB" id="A0A0V7ZKR4"/>
<proteinExistence type="predicted"/>
<reference evidence="2 3" key="1">
    <citation type="journal article" date="2015" name="Genome Announc.">
        <title>Draft Genome of the Euendolithic (true boring) Cyanobacterium Mastigocoleus testarum strain BC008.</title>
        <authorList>
            <person name="Guida B.S."/>
            <person name="Garcia-Pichel F."/>
        </authorList>
    </citation>
    <scope>NUCLEOTIDE SEQUENCE [LARGE SCALE GENOMIC DNA]</scope>
    <source>
        <strain evidence="2 3">BC008</strain>
    </source>
</reference>
<evidence type="ECO:0000313" key="2">
    <source>
        <dbReference type="EMBL" id="KST65242.1"/>
    </source>
</evidence>
<organism evidence="2 3">
    <name type="scientific">Mastigocoleus testarum BC008</name>
    <dbReference type="NCBI Taxonomy" id="371196"/>
    <lineage>
        <taxon>Bacteria</taxon>
        <taxon>Bacillati</taxon>
        <taxon>Cyanobacteriota</taxon>
        <taxon>Cyanophyceae</taxon>
        <taxon>Nostocales</taxon>
        <taxon>Hapalosiphonaceae</taxon>
        <taxon>Mastigocoleus</taxon>
    </lineage>
</organism>
<keyword evidence="3" id="KW-1185">Reference proteome</keyword>
<evidence type="ECO:0000256" key="1">
    <source>
        <dbReference type="SAM" id="Phobius"/>
    </source>
</evidence>
<protein>
    <submittedName>
        <fullName evidence="2">Uncharacterized protein</fullName>
    </submittedName>
</protein>
<dbReference type="Proteomes" id="UP000053372">
    <property type="component" value="Unassembled WGS sequence"/>
</dbReference>
<dbReference type="RefSeq" id="WP_027844860.1">
    <property type="nucleotide sequence ID" value="NZ_LMTZ01000110.1"/>
</dbReference>